<dbReference type="RefSeq" id="WP_336597484.1">
    <property type="nucleotide sequence ID" value="NZ_JACFYJ010000008.1"/>
</dbReference>
<dbReference type="NCBIfam" id="TIGR01197">
    <property type="entry name" value="nramp"/>
    <property type="match status" value="1"/>
</dbReference>
<keyword evidence="7" id="KW-0406">Ion transport</keyword>
<feature type="transmembrane region" description="Helical" evidence="7">
    <location>
        <begin position="381"/>
        <end position="403"/>
    </location>
</feature>
<protein>
    <recommendedName>
        <fullName evidence="7">Divalent metal cation transporter MntH</fullName>
    </recommendedName>
</protein>
<dbReference type="PRINTS" id="PR00447">
    <property type="entry name" value="NATRESASSCMP"/>
</dbReference>
<feature type="transmembrane region" description="Helical" evidence="7">
    <location>
        <begin position="358"/>
        <end position="375"/>
    </location>
</feature>
<feature type="transmembrane region" description="Helical" evidence="7">
    <location>
        <begin position="423"/>
        <end position="441"/>
    </location>
</feature>
<feature type="transmembrane region" description="Helical" evidence="7">
    <location>
        <begin position="114"/>
        <end position="140"/>
    </location>
</feature>
<feature type="transmembrane region" description="Helical" evidence="7">
    <location>
        <begin position="174"/>
        <end position="200"/>
    </location>
</feature>
<comment type="caution">
    <text evidence="8">The sequence shown here is derived from an EMBL/GenBank/DDBJ whole genome shotgun (WGS) entry which is preliminary data.</text>
</comment>
<keyword evidence="3 7" id="KW-0812">Transmembrane</keyword>
<evidence type="ECO:0000256" key="3">
    <source>
        <dbReference type="ARBA" id="ARBA00022692"/>
    </source>
</evidence>
<comment type="function">
    <text evidence="7">H(+)-stimulated, divalent metal cation uptake system.</text>
</comment>
<evidence type="ECO:0000256" key="5">
    <source>
        <dbReference type="ARBA" id="ARBA00022989"/>
    </source>
</evidence>
<comment type="subcellular location">
    <subcellularLocation>
        <location evidence="7">Cell membrane</location>
        <topology evidence="7">Multi-pass membrane protein</topology>
    </subcellularLocation>
    <subcellularLocation>
        <location evidence="1">Membrane</location>
        <topology evidence="1">Multi-pass membrane protein</topology>
    </subcellularLocation>
</comment>
<reference evidence="8 9" key="1">
    <citation type="journal article" date="2022" name="Arch. Microbiol.">
        <title>Paraburkholderia bengalensis sp. nov. isolated from roots of Oryza sativa, IR64.</title>
        <authorList>
            <person name="Nag P."/>
            <person name="Mondal N."/>
            <person name="Sarkar J."/>
            <person name="Das S."/>
        </authorList>
    </citation>
    <scope>NUCLEOTIDE SEQUENCE [LARGE SCALE GENOMIC DNA]</scope>
    <source>
        <strain evidence="8 9">IR64_4_BI</strain>
    </source>
</reference>
<dbReference type="NCBIfam" id="NF001923">
    <property type="entry name" value="PRK00701.1"/>
    <property type="match status" value="1"/>
</dbReference>
<feature type="transmembrane region" description="Helical" evidence="7">
    <location>
        <begin position="260"/>
        <end position="286"/>
    </location>
</feature>
<evidence type="ECO:0000256" key="4">
    <source>
        <dbReference type="ARBA" id="ARBA00022847"/>
    </source>
</evidence>
<evidence type="ECO:0000313" key="9">
    <source>
        <dbReference type="Proteomes" id="UP001386437"/>
    </source>
</evidence>
<dbReference type="PANTHER" id="PTHR11706:SF33">
    <property type="entry name" value="NATURAL RESISTANCE-ASSOCIATED MACROPHAGE PROTEIN 2"/>
    <property type="match status" value="1"/>
</dbReference>
<sequence>MPDHPKSCSNADTVDLAAPSLPEAYRSVAVPAGRVGWQRFLAFMGPGYMVSVGYMDPGNWATDIAGGSRFGYTLLAVILLSNLMAILLQALSVRLGIATGLDLAQACRARYPKVLAITLWIACELAIVACDLAEVIGTAIALQLLFGIPLIVGAMITALDAFLVLLLMNRGFRFLEAFVIALLVLIAGCFIVQIVAAAPPVAAVLRGFLPSSEIVTNREALYVAIGIIGATVMPHNLYLHSSVVQTRAYPKTREGRRDAIRWATIDSTLALVLALCVNAAILIVAAATFHDTGHTNVSEIGDAFRLLSPLLGIAIASTLFALALLASGLNSTVTATLAGQIVMEGFVQWRMPAWARRLVTRGLAIVPVVIVTALYGEHGTAHLLVLSQVILSMQLPFAVIPLAQFVSDRRLMGCFVIGRWTKLLTWAVASLIVVLNGKLLVDMMAT</sequence>
<dbReference type="NCBIfam" id="NF037982">
    <property type="entry name" value="Nramp_1"/>
    <property type="match status" value="1"/>
</dbReference>
<feature type="transmembrane region" description="Helical" evidence="7">
    <location>
        <begin position="146"/>
        <end position="167"/>
    </location>
</feature>
<evidence type="ECO:0000256" key="7">
    <source>
        <dbReference type="HAMAP-Rule" id="MF_00221"/>
    </source>
</evidence>
<keyword evidence="5 7" id="KW-1133">Transmembrane helix</keyword>
<keyword evidence="7" id="KW-1003">Cell membrane</keyword>
<dbReference type="Pfam" id="PF01566">
    <property type="entry name" value="Nramp"/>
    <property type="match status" value="1"/>
</dbReference>
<comment type="similarity">
    <text evidence="7">Belongs to the NRAMP family.</text>
</comment>
<keyword evidence="4 7" id="KW-0769">Symport</keyword>
<name>A0ABU8INT2_9BURK</name>
<dbReference type="PANTHER" id="PTHR11706">
    <property type="entry name" value="SOLUTE CARRIER PROTEIN FAMILY 11 MEMBER"/>
    <property type="match status" value="1"/>
</dbReference>
<keyword evidence="9" id="KW-1185">Reference proteome</keyword>
<feature type="transmembrane region" description="Helical" evidence="7">
    <location>
        <begin position="306"/>
        <end position="326"/>
    </location>
</feature>
<gene>
    <name evidence="7" type="primary">mntH</name>
    <name evidence="8" type="ORF">H3V53_07855</name>
</gene>
<dbReference type="EMBL" id="JACFYJ010000008">
    <property type="protein sequence ID" value="MEI5997118.1"/>
    <property type="molecule type" value="Genomic_DNA"/>
</dbReference>
<evidence type="ECO:0000313" key="8">
    <source>
        <dbReference type="EMBL" id="MEI5997118.1"/>
    </source>
</evidence>
<dbReference type="Proteomes" id="UP001386437">
    <property type="component" value="Unassembled WGS sequence"/>
</dbReference>
<evidence type="ECO:0000256" key="1">
    <source>
        <dbReference type="ARBA" id="ARBA00004141"/>
    </source>
</evidence>
<feature type="transmembrane region" description="Helical" evidence="7">
    <location>
        <begin position="70"/>
        <end position="93"/>
    </location>
</feature>
<evidence type="ECO:0000256" key="2">
    <source>
        <dbReference type="ARBA" id="ARBA00022448"/>
    </source>
</evidence>
<evidence type="ECO:0000256" key="6">
    <source>
        <dbReference type="ARBA" id="ARBA00023136"/>
    </source>
</evidence>
<keyword evidence="6 7" id="KW-0472">Membrane</keyword>
<accession>A0ABU8INT2</accession>
<organism evidence="8 9">
    <name type="scientific">Paraburkholderia bengalensis</name>
    <dbReference type="NCBI Taxonomy" id="2747562"/>
    <lineage>
        <taxon>Bacteria</taxon>
        <taxon>Pseudomonadati</taxon>
        <taxon>Pseudomonadota</taxon>
        <taxon>Betaproteobacteria</taxon>
        <taxon>Burkholderiales</taxon>
        <taxon>Burkholderiaceae</taxon>
        <taxon>Paraburkholderia</taxon>
    </lineage>
</organism>
<dbReference type="HAMAP" id="MF_00221">
    <property type="entry name" value="NRAMP"/>
    <property type="match status" value="1"/>
</dbReference>
<feature type="transmembrane region" description="Helical" evidence="7">
    <location>
        <begin position="220"/>
        <end position="239"/>
    </location>
</feature>
<dbReference type="InterPro" id="IPR001046">
    <property type="entry name" value="NRAMP_fam"/>
</dbReference>
<keyword evidence="2 7" id="KW-0813">Transport</keyword>
<proteinExistence type="inferred from homology"/>